<keyword evidence="1" id="KW-0472">Membrane</keyword>
<gene>
    <name evidence="2" type="ORF">DI536_35225</name>
</gene>
<comment type="caution">
    <text evidence="2">The sequence shown here is derived from an EMBL/GenBank/DDBJ whole genome shotgun (WGS) entry which is preliminary data.</text>
</comment>
<feature type="transmembrane region" description="Helical" evidence="1">
    <location>
        <begin position="16"/>
        <end position="39"/>
    </location>
</feature>
<feature type="transmembrane region" description="Helical" evidence="1">
    <location>
        <begin position="59"/>
        <end position="82"/>
    </location>
</feature>
<protein>
    <submittedName>
        <fullName evidence="2">DUF4386 domain-containing protein</fullName>
    </submittedName>
</protein>
<dbReference type="InterPro" id="IPR025495">
    <property type="entry name" value="DUF4386"/>
</dbReference>
<dbReference type="AlphaFoldDB" id="A0A2W5SSW9"/>
<reference evidence="2 3" key="1">
    <citation type="submission" date="2017-08" db="EMBL/GenBank/DDBJ databases">
        <title>Infants hospitalized years apart are colonized by the same room-sourced microbial strains.</title>
        <authorList>
            <person name="Brooks B."/>
            <person name="Olm M.R."/>
            <person name="Firek B.A."/>
            <person name="Baker R."/>
            <person name="Thomas B.C."/>
            <person name="Morowitz M.J."/>
            <person name="Banfield J.F."/>
        </authorList>
    </citation>
    <scope>NUCLEOTIDE SEQUENCE [LARGE SCALE GENOMIC DNA]</scope>
    <source>
        <strain evidence="2">S2_003_000_R2_14</strain>
    </source>
</reference>
<evidence type="ECO:0000256" key="1">
    <source>
        <dbReference type="SAM" id="Phobius"/>
    </source>
</evidence>
<feature type="transmembrane region" description="Helical" evidence="1">
    <location>
        <begin position="187"/>
        <end position="209"/>
    </location>
</feature>
<feature type="transmembrane region" description="Helical" evidence="1">
    <location>
        <begin position="94"/>
        <end position="127"/>
    </location>
</feature>
<proteinExistence type="predicted"/>
<feature type="transmembrane region" description="Helical" evidence="1">
    <location>
        <begin position="159"/>
        <end position="181"/>
    </location>
</feature>
<keyword evidence="1" id="KW-0812">Transmembrane</keyword>
<sequence length="221" mass="23129">MEGTVMTTTRYARLAGLLYLVPMFLGPFSMMYVPGLIIAPDDAATTASNLINHETLFRLGMLSDAVIFLVEIALTAVLYVALRPAGAALSLTAMLARIVMTVLQGVNLVLCMVALSAPASALLVLGIKAQSVHVWELAFGLHCLAVGVLVFRSGFAPKVFGALLSLAGVGYFLNGAGALALPQLATFLAAFVGIAAVVGEVPFVFWLVIRGVDEQRYGAGA</sequence>
<accession>A0A2W5SSW9</accession>
<dbReference type="EMBL" id="QFQP01000068">
    <property type="protein sequence ID" value="PZR03923.1"/>
    <property type="molecule type" value="Genomic_DNA"/>
</dbReference>
<evidence type="ECO:0000313" key="2">
    <source>
        <dbReference type="EMBL" id="PZR03923.1"/>
    </source>
</evidence>
<evidence type="ECO:0000313" key="3">
    <source>
        <dbReference type="Proteomes" id="UP000249061"/>
    </source>
</evidence>
<keyword evidence="1" id="KW-1133">Transmembrane helix</keyword>
<name>A0A2W5SSW9_9BACT</name>
<dbReference type="Proteomes" id="UP000249061">
    <property type="component" value="Unassembled WGS sequence"/>
</dbReference>
<organism evidence="2 3">
    <name type="scientific">Archangium gephyra</name>
    <dbReference type="NCBI Taxonomy" id="48"/>
    <lineage>
        <taxon>Bacteria</taxon>
        <taxon>Pseudomonadati</taxon>
        <taxon>Myxococcota</taxon>
        <taxon>Myxococcia</taxon>
        <taxon>Myxococcales</taxon>
        <taxon>Cystobacterineae</taxon>
        <taxon>Archangiaceae</taxon>
        <taxon>Archangium</taxon>
    </lineage>
</organism>
<dbReference type="Pfam" id="PF14329">
    <property type="entry name" value="DUF4386"/>
    <property type="match status" value="1"/>
</dbReference>
<feature type="transmembrane region" description="Helical" evidence="1">
    <location>
        <begin position="133"/>
        <end position="152"/>
    </location>
</feature>